<feature type="region of interest" description="Disordered" evidence="1">
    <location>
        <begin position="1"/>
        <end position="20"/>
    </location>
</feature>
<evidence type="ECO:0000313" key="3">
    <source>
        <dbReference type="Proteomes" id="UP000070810"/>
    </source>
</evidence>
<dbReference type="EMBL" id="LDRK01000011">
    <property type="protein sequence ID" value="KTR86981.1"/>
    <property type="molecule type" value="Genomic_DNA"/>
</dbReference>
<evidence type="ECO:0000256" key="1">
    <source>
        <dbReference type="SAM" id="MobiDB-lite"/>
    </source>
</evidence>
<evidence type="ECO:0000313" key="2">
    <source>
        <dbReference type="EMBL" id="KTR86981.1"/>
    </source>
</evidence>
<comment type="caution">
    <text evidence="2">The sequence shown here is derived from an EMBL/GenBank/DDBJ whole genome shotgun (WGS) entry which is preliminary data.</text>
</comment>
<dbReference type="PATRIC" id="fig|1079994.3.peg.250"/>
<proteinExistence type="predicted"/>
<dbReference type="AlphaFoldDB" id="A0A147ER12"/>
<dbReference type="RefSeq" id="WP_153002086.1">
    <property type="nucleotide sequence ID" value="NZ_LDRK01000011.1"/>
</dbReference>
<organism evidence="2 3">
    <name type="scientific">Leucobacter chromiiresistens</name>
    <dbReference type="NCBI Taxonomy" id="1079994"/>
    <lineage>
        <taxon>Bacteria</taxon>
        <taxon>Bacillati</taxon>
        <taxon>Actinomycetota</taxon>
        <taxon>Actinomycetes</taxon>
        <taxon>Micrococcales</taxon>
        <taxon>Microbacteriaceae</taxon>
        <taxon>Leucobacter</taxon>
    </lineage>
</organism>
<sequence length="159" mass="17678">MTRLEPNLMPASDIDPARPLDTDDALADQLTRVFSHAELRQVWLLFLDHGHRLTDPIMPMDDHPLAPDDVLDTDDLGPVTFVRAMAERARMACDLVGAHEFLFMWERRGSAGLDAEDLRWARGLDGAVREMGADSSSPLRAQLLLHDGGVRVIDAAELQ</sequence>
<keyword evidence="3" id="KW-1185">Reference proteome</keyword>
<dbReference type="OrthoDB" id="5123240at2"/>
<name>A0A147ER12_9MICO</name>
<dbReference type="Proteomes" id="UP000070810">
    <property type="component" value="Unassembled WGS sequence"/>
</dbReference>
<gene>
    <name evidence="2" type="ORF">NS354_02300</name>
</gene>
<accession>A0A147ER12</accession>
<protein>
    <submittedName>
        <fullName evidence="2">Uncharacterized protein</fullName>
    </submittedName>
</protein>
<reference evidence="2 3" key="1">
    <citation type="journal article" date="2016" name="Front. Microbiol.">
        <title>Genomic Resource of Rice Seed Associated Bacteria.</title>
        <authorList>
            <person name="Midha S."/>
            <person name="Bansal K."/>
            <person name="Sharma S."/>
            <person name="Kumar N."/>
            <person name="Patil P.P."/>
            <person name="Chaudhry V."/>
            <person name="Patil P.B."/>
        </authorList>
    </citation>
    <scope>NUCLEOTIDE SEQUENCE [LARGE SCALE GENOMIC DNA]</scope>
    <source>
        <strain evidence="2 3">NS354</strain>
    </source>
</reference>